<dbReference type="Proteomes" id="UP000642488">
    <property type="component" value="Unassembled WGS sequence"/>
</dbReference>
<evidence type="ECO:0000256" key="1">
    <source>
        <dbReference type="SAM" id="Phobius"/>
    </source>
</evidence>
<comment type="caution">
    <text evidence="2">The sequence shown here is derived from an EMBL/GenBank/DDBJ whole genome shotgun (WGS) entry which is preliminary data.</text>
</comment>
<organism evidence="2 3">
    <name type="scientific">Palleronia pontilimi</name>
    <dbReference type="NCBI Taxonomy" id="1964209"/>
    <lineage>
        <taxon>Bacteria</taxon>
        <taxon>Pseudomonadati</taxon>
        <taxon>Pseudomonadota</taxon>
        <taxon>Alphaproteobacteria</taxon>
        <taxon>Rhodobacterales</taxon>
        <taxon>Roseobacteraceae</taxon>
        <taxon>Palleronia</taxon>
    </lineage>
</organism>
<keyword evidence="1" id="KW-1133">Transmembrane helix</keyword>
<keyword evidence="1" id="KW-0472">Membrane</keyword>
<sequence>MIYLIWAIVALTCAALAMLPRDRALRILTGKEALNHNWQLGAVKWMALIFSPIWLILVLFILYALLRTGNSISDQDADDLRWSVLALVGLLTALGGLLGIPLALIRVWTTERQTVTAEQGHITDRINAAVKNLGEDKNVSRFGRYVGWYEGEKSKENFRWEFEWSDDPQIENDTRELDWEVTENWEVLSKTQPNLEVRIGAIYALARIAEDSHRDHVQIMKILCAYIRQNAPAPTDEDNPHHVFWGLVSPSDRTEPIDLLPGIRAIANWT</sequence>
<reference evidence="2" key="1">
    <citation type="submission" date="2020-12" db="EMBL/GenBank/DDBJ databases">
        <title>Bacterial taxonomy.</title>
        <authorList>
            <person name="Pan X."/>
        </authorList>
    </citation>
    <scope>NUCLEOTIDE SEQUENCE</scope>
    <source>
        <strain evidence="2">KCTC 52957</strain>
    </source>
</reference>
<keyword evidence="3" id="KW-1185">Reference proteome</keyword>
<name>A0A934MH91_9RHOB</name>
<dbReference type="AlphaFoldDB" id="A0A934MH91"/>
<feature type="non-terminal residue" evidence="2">
    <location>
        <position position="270"/>
    </location>
</feature>
<feature type="transmembrane region" description="Helical" evidence="1">
    <location>
        <begin position="45"/>
        <end position="66"/>
    </location>
</feature>
<accession>A0A934MH91</accession>
<dbReference type="EMBL" id="JAEKPD010000008">
    <property type="protein sequence ID" value="MBJ3763114.1"/>
    <property type="molecule type" value="Genomic_DNA"/>
</dbReference>
<feature type="transmembrane region" description="Helical" evidence="1">
    <location>
        <begin position="87"/>
        <end position="108"/>
    </location>
</feature>
<proteinExistence type="predicted"/>
<evidence type="ECO:0000313" key="2">
    <source>
        <dbReference type="EMBL" id="MBJ3763114.1"/>
    </source>
</evidence>
<evidence type="ECO:0000313" key="3">
    <source>
        <dbReference type="Proteomes" id="UP000642488"/>
    </source>
</evidence>
<gene>
    <name evidence="2" type="ORF">ILP92_10190</name>
</gene>
<protein>
    <submittedName>
        <fullName evidence="2">Uncharacterized protein</fullName>
    </submittedName>
</protein>
<keyword evidence="1" id="KW-0812">Transmembrane</keyword>